<protein>
    <submittedName>
        <fullName evidence="2">HNH endonuclease</fullName>
    </submittedName>
</protein>
<dbReference type="GO" id="GO:0004519">
    <property type="term" value="F:endonuclease activity"/>
    <property type="evidence" value="ECO:0007669"/>
    <property type="project" value="UniProtKB-KW"/>
</dbReference>
<evidence type="ECO:0000313" key="2">
    <source>
        <dbReference type="EMBL" id="RVD77039.1"/>
    </source>
</evidence>
<accession>A0AA94JHL0</accession>
<dbReference type="Proteomes" id="UP000288002">
    <property type="component" value="Unassembled WGS sequence"/>
</dbReference>
<dbReference type="AlphaFoldDB" id="A0AA94JHL0"/>
<organism evidence="2 3">
    <name type="scientific">Pseudomonas koreensis</name>
    <dbReference type="NCBI Taxonomy" id="198620"/>
    <lineage>
        <taxon>Bacteria</taxon>
        <taxon>Pseudomonadati</taxon>
        <taxon>Pseudomonadota</taxon>
        <taxon>Gammaproteobacteria</taxon>
        <taxon>Pseudomonadales</taxon>
        <taxon>Pseudomonadaceae</taxon>
        <taxon>Pseudomonas</taxon>
    </lineage>
</organism>
<dbReference type="SUPFAM" id="SSF54060">
    <property type="entry name" value="His-Me finger endonucleases"/>
    <property type="match status" value="1"/>
</dbReference>
<proteinExistence type="predicted"/>
<comment type="caution">
    <text evidence="2">The sequence shown here is derived from an EMBL/GenBank/DDBJ whole genome shotgun (WGS) entry which is preliminary data.</text>
</comment>
<feature type="domain" description="HNH nuclease" evidence="1">
    <location>
        <begin position="51"/>
        <end position="93"/>
    </location>
</feature>
<evidence type="ECO:0000259" key="1">
    <source>
        <dbReference type="Pfam" id="PF13392"/>
    </source>
</evidence>
<keyword evidence="2" id="KW-0255">Endonuclease</keyword>
<sequence>MSTIHQNRYGRFMSKLQPGSFKRNECWIWAGATKGNGYGNFRWADREYLPAHKAAHQLFVGPVPAEMDVCHSCDIRYCVNPDHLFLGSRIENMADASGKGRLKRGRGKKLPETLLQEVRRLIALNMTPKQIEEATGVSVWTISRIAAGAIYGERRAA</sequence>
<dbReference type="InterPro" id="IPR044925">
    <property type="entry name" value="His-Me_finger_sf"/>
</dbReference>
<dbReference type="InterPro" id="IPR003615">
    <property type="entry name" value="HNH_nuc"/>
</dbReference>
<name>A0AA94JHL0_9PSED</name>
<reference evidence="2 3" key="1">
    <citation type="submission" date="2016-10" db="EMBL/GenBank/DDBJ databases">
        <title>Search of new enzymes for the oxidation of sulfur compounds.</title>
        <authorList>
            <person name="Novo A."/>
            <person name="Moreira I.S."/>
            <person name="Castro P.M."/>
        </authorList>
    </citation>
    <scope>NUCLEOTIDE SEQUENCE [LARGE SCALE GENOMIC DNA]</scope>
    <source>
        <strain evidence="2 3">A9</strain>
    </source>
</reference>
<keyword evidence="2" id="KW-0540">Nuclease</keyword>
<dbReference type="RefSeq" id="WP_127649976.1">
    <property type="nucleotide sequence ID" value="NZ_MKWS01000009.1"/>
</dbReference>
<dbReference type="Pfam" id="PF13392">
    <property type="entry name" value="HNH_3"/>
    <property type="match status" value="1"/>
</dbReference>
<gene>
    <name evidence="2" type="ORF">A9HBioS_3062</name>
</gene>
<dbReference type="EMBL" id="MKWS01000009">
    <property type="protein sequence ID" value="RVD77039.1"/>
    <property type="molecule type" value="Genomic_DNA"/>
</dbReference>
<dbReference type="Gene3D" id="1.10.10.60">
    <property type="entry name" value="Homeodomain-like"/>
    <property type="match status" value="1"/>
</dbReference>
<evidence type="ECO:0000313" key="3">
    <source>
        <dbReference type="Proteomes" id="UP000288002"/>
    </source>
</evidence>
<keyword evidence="2" id="KW-0378">Hydrolase</keyword>